<evidence type="ECO:0000256" key="3">
    <source>
        <dbReference type="ARBA" id="ARBA00022723"/>
    </source>
</evidence>
<feature type="region of interest" description="Disordered" evidence="9">
    <location>
        <begin position="292"/>
        <end position="358"/>
    </location>
</feature>
<dbReference type="AlphaFoldDB" id="A0AAD9ENG5"/>
<evidence type="ECO:0000256" key="4">
    <source>
        <dbReference type="ARBA" id="ARBA00022728"/>
    </source>
</evidence>
<keyword evidence="7 8" id="KW-0539">Nucleus</keyword>
<evidence type="ECO:0000256" key="1">
    <source>
        <dbReference type="ARBA" id="ARBA00004123"/>
    </source>
</evidence>
<evidence type="ECO:0000313" key="10">
    <source>
        <dbReference type="EMBL" id="KAK1853787.1"/>
    </source>
</evidence>
<reference evidence="10" key="1">
    <citation type="submission" date="2023-01" db="EMBL/GenBank/DDBJ databases">
        <title>Colletotrichum chrysophilum M932 genome sequence.</title>
        <authorList>
            <person name="Baroncelli R."/>
        </authorList>
    </citation>
    <scope>NUCLEOTIDE SEQUENCE</scope>
    <source>
        <strain evidence="10">M932</strain>
    </source>
</reference>
<feature type="region of interest" description="Disordered" evidence="9">
    <location>
        <begin position="179"/>
        <end position="210"/>
    </location>
</feature>
<dbReference type="GO" id="GO:0000349">
    <property type="term" value="P:generation of catalytic spliceosome for first transesterification step"/>
    <property type="evidence" value="ECO:0007669"/>
    <property type="project" value="UniProtKB-UniRule"/>
</dbReference>
<evidence type="ECO:0000256" key="2">
    <source>
        <dbReference type="ARBA" id="ARBA00022664"/>
    </source>
</evidence>
<evidence type="ECO:0000256" key="8">
    <source>
        <dbReference type="HAMAP-Rule" id="MF_03226"/>
    </source>
</evidence>
<evidence type="ECO:0000256" key="6">
    <source>
        <dbReference type="ARBA" id="ARBA00023187"/>
    </source>
</evidence>
<keyword evidence="5 8" id="KW-0862">Zinc</keyword>
<feature type="binding site" evidence="8">
    <location>
        <position position="149"/>
    </location>
    <ligand>
        <name>Zn(2+)</name>
        <dbReference type="ChEBI" id="CHEBI:29105"/>
    </ligand>
</feature>
<dbReference type="InterPro" id="IPR007590">
    <property type="entry name" value="Saf4/Yju2"/>
</dbReference>
<keyword evidence="2" id="KW-0507">mRNA processing</keyword>
<protein>
    <recommendedName>
        <fullName evidence="8">Splicing factor YJU2</fullName>
    </recommendedName>
</protein>
<dbReference type="PANTHER" id="PTHR12111">
    <property type="entry name" value="SPLICING FACTOR YJU2"/>
    <property type="match status" value="1"/>
</dbReference>
<comment type="caution">
    <text evidence="10">The sequence shown here is derived from an EMBL/GenBank/DDBJ whole genome shotgun (WGS) entry which is preliminary data.</text>
</comment>
<evidence type="ECO:0000313" key="11">
    <source>
        <dbReference type="Proteomes" id="UP001243330"/>
    </source>
</evidence>
<dbReference type="PANTHER" id="PTHR12111:SF1">
    <property type="entry name" value="SPLICING FACTOR YJU2"/>
    <property type="match status" value="1"/>
</dbReference>
<dbReference type="GO" id="GO:0046872">
    <property type="term" value="F:metal ion binding"/>
    <property type="evidence" value="ECO:0007669"/>
    <property type="project" value="UniProtKB-KW"/>
</dbReference>
<evidence type="ECO:0000256" key="7">
    <source>
        <dbReference type="ARBA" id="ARBA00023242"/>
    </source>
</evidence>
<feature type="compositionally biased region" description="Basic and acidic residues" evidence="9">
    <location>
        <begin position="179"/>
        <end position="199"/>
    </location>
</feature>
<organism evidence="10 11">
    <name type="scientific">Colletotrichum chrysophilum</name>
    <dbReference type="NCBI Taxonomy" id="1836956"/>
    <lineage>
        <taxon>Eukaryota</taxon>
        <taxon>Fungi</taxon>
        <taxon>Dikarya</taxon>
        <taxon>Ascomycota</taxon>
        <taxon>Pezizomycotina</taxon>
        <taxon>Sordariomycetes</taxon>
        <taxon>Hypocreomycetidae</taxon>
        <taxon>Glomerellales</taxon>
        <taxon>Glomerellaceae</taxon>
        <taxon>Colletotrichum</taxon>
        <taxon>Colletotrichum gloeosporioides species complex</taxon>
    </lineage>
</organism>
<sequence>MTETLKMLRKRKLAVVAKPLMYFGISNPPEFQGPSAALSRHLQHLFTSDSHDSAPTTTTTHTESPIMSERKVLQKYYPPDFNPADITRKRGLKSTGPKCQTVRIMAPYSMKCTSCGEYIYKGRKFNSRKETHQEERYLGIQIHRFSIRCTRCSSEIVFRTDPKSAGYMMVKGAVRNMEPWRNKEEEQESVEERLDRLEREEAEAAGEEERNAMADLEAKNEDARREMAAADALDEIRQRNARIQRSEKDGVDFADYVVRPEDEEKARLEREDDEAARKAFAAARERAAADLGEEIIEDDVVEEPVAGSSASSSTAKSETVAKDTSSMPPPPPPPAKRTVKKKKDYSAALGIKKKPSLV</sequence>
<proteinExistence type="inferred from homology"/>
<comment type="subunit">
    <text evidence="8">Component of the spliceosome. Present in the activated B complex, the catalytically activated B* complex which catalyzes the branching, the catalytic step 1 C complex catalyzing the exon ligation, and the postcatalytic P complex containing the ligated exons (mRNA) and the excised lariat intron.</text>
</comment>
<dbReference type="InterPro" id="IPR043701">
    <property type="entry name" value="Yju2"/>
</dbReference>
<feature type="compositionally biased region" description="Acidic residues" evidence="9">
    <location>
        <begin position="292"/>
        <end position="302"/>
    </location>
</feature>
<dbReference type="Pfam" id="PF04502">
    <property type="entry name" value="Saf4_Yju2"/>
    <property type="match status" value="1"/>
</dbReference>
<feature type="compositionally biased region" description="Low complexity" evidence="9">
    <location>
        <begin position="303"/>
        <end position="318"/>
    </location>
</feature>
<comment type="subcellular location">
    <subcellularLocation>
        <location evidence="1 8">Nucleus</location>
    </subcellularLocation>
</comment>
<evidence type="ECO:0000256" key="9">
    <source>
        <dbReference type="SAM" id="MobiDB-lite"/>
    </source>
</evidence>
<feature type="binding site" evidence="8">
    <location>
        <position position="152"/>
    </location>
    <ligand>
        <name>Zn(2+)</name>
        <dbReference type="ChEBI" id="CHEBI:29105"/>
    </ligand>
</feature>
<name>A0AAD9ENG5_9PEZI</name>
<dbReference type="GO" id="GO:0071006">
    <property type="term" value="C:U2-type catalytic step 1 spliceosome"/>
    <property type="evidence" value="ECO:0007669"/>
    <property type="project" value="UniProtKB-UniRule"/>
</dbReference>
<feature type="binding site" evidence="8">
    <location>
        <position position="115"/>
    </location>
    <ligand>
        <name>Zn(2+)</name>
        <dbReference type="ChEBI" id="CHEBI:29105"/>
    </ligand>
</feature>
<keyword evidence="4 8" id="KW-0747">Spliceosome</keyword>
<accession>A0AAD9ENG5</accession>
<dbReference type="EMBL" id="JAQOWY010000048">
    <property type="protein sequence ID" value="KAK1853787.1"/>
    <property type="molecule type" value="Genomic_DNA"/>
</dbReference>
<feature type="binding site" evidence="8">
    <location>
        <position position="112"/>
    </location>
    <ligand>
        <name>Zn(2+)</name>
        <dbReference type="ChEBI" id="CHEBI:29105"/>
    </ligand>
</feature>
<comment type="similarity">
    <text evidence="8">Belongs to the CWC16 family. YJU2 subfamily.</text>
</comment>
<evidence type="ECO:0000256" key="5">
    <source>
        <dbReference type="ARBA" id="ARBA00022833"/>
    </source>
</evidence>
<comment type="function">
    <text evidence="8">Part of the spliceosome which catalyzes two sequential transesterification reactions, first the excision of the non-coding intron from pre-mRNA and then the ligation of the coding exons to form the mature mRNA. Plays a role in stabilizing the structure of the spliceosome catalytic core and docking of the branch helix into the active site, producing 5'-exon and lariat intron-3'-intermediates.</text>
</comment>
<keyword evidence="6" id="KW-0508">mRNA splicing</keyword>
<gene>
    <name evidence="10" type="ORF">CCHR01_03550</name>
</gene>
<keyword evidence="11" id="KW-1185">Reference proteome</keyword>
<dbReference type="HAMAP" id="MF_03226">
    <property type="entry name" value="YJU2"/>
    <property type="match status" value="1"/>
</dbReference>
<dbReference type="Proteomes" id="UP001243330">
    <property type="component" value="Unassembled WGS sequence"/>
</dbReference>
<keyword evidence="3 8" id="KW-0479">Metal-binding</keyword>